<comment type="catalytic activity">
    <reaction evidence="4">
        <text>[glutaredoxin]-dithiol + arsenate + glutathione + H(+) = glutathionyl-S-S-[glutaredoxin] + arsenite + H2O</text>
        <dbReference type="Rhea" id="RHEA:22016"/>
        <dbReference type="Rhea" id="RHEA-COMP:10729"/>
        <dbReference type="Rhea" id="RHEA-COMP:17668"/>
        <dbReference type="ChEBI" id="CHEBI:15377"/>
        <dbReference type="ChEBI" id="CHEBI:15378"/>
        <dbReference type="ChEBI" id="CHEBI:29242"/>
        <dbReference type="ChEBI" id="CHEBI:29950"/>
        <dbReference type="ChEBI" id="CHEBI:48597"/>
        <dbReference type="ChEBI" id="CHEBI:57925"/>
        <dbReference type="ChEBI" id="CHEBI:146199"/>
        <dbReference type="EC" id="1.20.4.1"/>
    </reaction>
</comment>
<sequence>MEIIIYHNPKCSKSRATLALLEKNNIQPTIELYLQNPLSLEQLKELVKKLGISSAREMMRIKDELYTSLALDNPELNEDELLETIVKNPVLLERPIVVNGERACIGRPPENVLSIL</sequence>
<keyword evidence="6" id="KW-1185">Reference proteome</keyword>
<dbReference type="NCBIfam" id="TIGR00014">
    <property type="entry name" value="arsC"/>
    <property type="match status" value="1"/>
</dbReference>
<comment type="similarity">
    <text evidence="1 3 4">Belongs to the ArsC family.</text>
</comment>
<gene>
    <name evidence="5" type="ORF">EV697_10129</name>
</gene>
<dbReference type="SUPFAM" id="SSF52833">
    <property type="entry name" value="Thioredoxin-like"/>
    <property type="match status" value="1"/>
</dbReference>
<evidence type="ECO:0000256" key="2">
    <source>
        <dbReference type="ARBA" id="ARBA00023002"/>
    </source>
</evidence>
<dbReference type="Gene3D" id="3.40.30.10">
    <property type="entry name" value="Glutaredoxin"/>
    <property type="match status" value="1"/>
</dbReference>
<accession>A0A4R2N251</accession>
<dbReference type="PANTHER" id="PTHR30041">
    <property type="entry name" value="ARSENATE REDUCTASE"/>
    <property type="match status" value="1"/>
</dbReference>
<proteinExistence type="inferred from homology"/>
<dbReference type="EMBL" id="SLXI01000001">
    <property type="protein sequence ID" value="TCP13913.1"/>
    <property type="molecule type" value="Genomic_DNA"/>
</dbReference>
<dbReference type="RefSeq" id="WP_132021318.1">
    <property type="nucleotide sequence ID" value="NZ_CP016605.1"/>
</dbReference>
<dbReference type="OrthoDB" id="9790554at2"/>
<dbReference type="Proteomes" id="UP000294841">
    <property type="component" value="Unassembled WGS sequence"/>
</dbReference>
<dbReference type="EC" id="1.20.4.1" evidence="4"/>
<dbReference type="PROSITE" id="PS51353">
    <property type="entry name" value="ARSC"/>
    <property type="match status" value="1"/>
</dbReference>
<dbReference type="InterPro" id="IPR006659">
    <property type="entry name" value="Arsenate_reductase"/>
</dbReference>
<evidence type="ECO:0000256" key="4">
    <source>
        <dbReference type="RuleBase" id="RU362029"/>
    </source>
</evidence>
<evidence type="ECO:0000256" key="3">
    <source>
        <dbReference type="PROSITE-ProRule" id="PRU01282"/>
    </source>
</evidence>
<dbReference type="CDD" id="cd03034">
    <property type="entry name" value="ArsC_ArsC"/>
    <property type="match status" value="1"/>
</dbReference>
<dbReference type="AlphaFoldDB" id="A0A4R2N251"/>
<evidence type="ECO:0000313" key="5">
    <source>
        <dbReference type="EMBL" id="TCP13913.1"/>
    </source>
</evidence>
<dbReference type="InterPro" id="IPR036249">
    <property type="entry name" value="Thioredoxin-like_sf"/>
</dbReference>
<dbReference type="Pfam" id="PF03960">
    <property type="entry name" value="ArsC"/>
    <property type="match status" value="1"/>
</dbReference>
<keyword evidence="2 4" id="KW-0560">Oxidoreductase</keyword>
<organism evidence="5 6">
    <name type="scientific">Bisgaardia hudsonensis</name>
    <dbReference type="NCBI Taxonomy" id="109472"/>
    <lineage>
        <taxon>Bacteria</taxon>
        <taxon>Pseudomonadati</taxon>
        <taxon>Pseudomonadota</taxon>
        <taxon>Gammaproteobacteria</taxon>
        <taxon>Pasteurellales</taxon>
        <taxon>Pasteurellaceae</taxon>
        <taxon>Bisgaardia</taxon>
    </lineage>
</organism>
<name>A0A4R2N251_9PAST</name>
<dbReference type="InterPro" id="IPR006660">
    <property type="entry name" value="Arsenate_reductase-like"/>
</dbReference>
<dbReference type="GO" id="GO:0008794">
    <property type="term" value="F:arsenate reductase (glutaredoxin) activity"/>
    <property type="evidence" value="ECO:0007669"/>
    <property type="project" value="UniProtKB-UniRule"/>
</dbReference>
<reference evidence="5 6" key="1">
    <citation type="submission" date="2019-03" db="EMBL/GenBank/DDBJ databases">
        <title>Genomic Encyclopedia of Type Strains, Phase IV (KMG-IV): sequencing the most valuable type-strain genomes for metagenomic binning, comparative biology and taxonomic classification.</title>
        <authorList>
            <person name="Goeker M."/>
        </authorList>
    </citation>
    <scope>NUCLEOTIDE SEQUENCE [LARGE SCALE GENOMIC DNA]</scope>
    <source>
        <strain evidence="5 6">DSM 28231</strain>
    </source>
</reference>
<protein>
    <recommendedName>
        <fullName evidence="4">Arsenate reductase</fullName>
        <ecNumber evidence="4">1.20.4.1</ecNumber>
    </recommendedName>
</protein>
<dbReference type="PANTHER" id="PTHR30041:SF4">
    <property type="entry name" value="ARSENATE REDUCTASE"/>
    <property type="match status" value="1"/>
</dbReference>
<evidence type="ECO:0000256" key="1">
    <source>
        <dbReference type="ARBA" id="ARBA00007198"/>
    </source>
</evidence>
<evidence type="ECO:0000313" key="6">
    <source>
        <dbReference type="Proteomes" id="UP000294841"/>
    </source>
</evidence>
<comment type="caution">
    <text evidence="5">The sequence shown here is derived from an EMBL/GenBank/DDBJ whole genome shotgun (WGS) entry which is preliminary data.</text>
</comment>